<evidence type="ECO:0000313" key="2">
    <source>
        <dbReference type="EMBL" id="KZC21856.1"/>
    </source>
</evidence>
<dbReference type="Proteomes" id="UP000076131">
    <property type="component" value="Unassembled WGS sequence"/>
</dbReference>
<dbReference type="EMBL" id="LVJS01000145">
    <property type="protein sequence ID" value="KZC21856.1"/>
    <property type="molecule type" value="Genomic_DNA"/>
</dbReference>
<dbReference type="InterPro" id="IPR021557">
    <property type="entry name" value="DUF3016"/>
</dbReference>
<protein>
    <recommendedName>
        <fullName evidence="4">DUF3016 domain-containing protein</fullName>
    </recommendedName>
</protein>
<dbReference type="STRING" id="416169.RHOFW104T7_03475"/>
<evidence type="ECO:0008006" key="4">
    <source>
        <dbReference type="Google" id="ProtNLM"/>
    </source>
</evidence>
<dbReference type="RefSeq" id="WP_008436704.1">
    <property type="nucleotide sequence ID" value="NZ_LVJS01000145.1"/>
</dbReference>
<dbReference type="eggNOG" id="ENOG50331S4">
    <property type="taxonomic scope" value="Bacteria"/>
</dbReference>
<evidence type="ECO:0000256" key="1">
    <source>
        <dbReference type="SAM" id="SignalP"/>
    </source>
</evidence>
<dbReference type="Pfam" id="PF11454">
    <property type="entry name" value="DUF3016"/>
    <property type="match status" value="1"/>
</dbReference>
<dbReference type="AlphaFoldDB" id="A0A154QCE7"/>
<accession>A0A154QCE7</accession>
<name>A0A154QCE7_9GAMM</name>
<proteinExistence type="predicted"/>
<feature type="chain" id="PRO_5007599841" description="DUF3016 domain-containing protein" evidence="1">
    <location>
        <begin position="25"/>
        <end position="171"/>
    </location>
</feature>
<organism evidence="2 3">
    <name type="scientific">Rhodanobacter thiooxydans</name>
    <dbReference type="NCBI Taxonomy" id="416169"/>
    <lineage>
        <taxon>Bacteria</taxon>
        <taxon>Pseudomonadati</taxon>
        <taxon>Pseudomonadota</taxon>
        <taxon>Gammaproteobacteria</taxon>
        <taxon>Lysobacterales</taxon>
        <taxon>Rhodanobacteraceae</taxon>
        <taxon>Rhodanobacter</taxon>
    </lineage>
</organism>
<feature type="signal peptide" evidence="1">
    <location>
        <begin position="1"/>
        <end position="24"/>
    </location>
</feature>
<gene>
    <name evidence="2" type="ORF">RHOFW104T7_03475</name>
</gene>
<keyword evidence="1" id="KW-0732">Signal</keyword>
<reference evidence="2 3" key="1">
    <citation type="journal article" date="2016" name="MBio">
        <title>Lateral Gene Transfer in a Heavy Metal-Contaminated-Groundwater Microbial Community.</title>
        <authorList>
            <person name="Hemme C.L."/>
            <person name="Green S.J."/>
            <person name="Rishishwar L."/>
            <person name="Prakash O."/>
            <person name="Pettenato A."/>
            <person name="Chakraborty R."/>
            <person name="Deutschbauer A.M."/>
            <person name="Van Nostrand J.D."/>
            <person name="Wu L."/>
            <person name="He Z."/>
            <person name="Jordan I.K."/>
            <person name="Hazen T.C."/>
            <person name="Arkin A.P."/>
            <person name="Kostka J.E."/>
            <person name="Zhou J."/>
        </authorList>
    </citation>
    <scope>NUCLEOTIDE SEQUENCE [LARGE SCALE GENOMIC DNA]</scope>
    <source>
        <strain evidence="2 3">FW104-T7</strain>
    </source>
</reference>
<sequence>MKSSPLLRLLCLACLALAAAVAQAATTPDNVSVRYKDPQHFTEAKRSLGVHLVNPDAYLAPLKAYIVQRASRILAPGQRLEIEVTDVVRAGAYEPWRGPDFNDVRIVKDIYPPRIDLNFTLYGADDKVLRQGQRKLRNAAFLSSSSPVDQDSLRYEKSLIDLWLRRGTDSL</sequence>
<evidence type="ECO:0000313" key="3">
    <source>
        <dbReference type="Proteomes" id="UP000076131"/>
    </source>
</evidence>
<keyword evidence="3" id="KW-1185">Reference proteome</keyword>
<comment type="caution">
    <text evidence="2">The sequence shown here is derived from an EMBL/GenBank/DDBJ whole genome shotgun (WGS) entry which is preliminary data.</text>
</comment>